<name>B0TLB4_SHEHH</name>
<gene>
    <name evidence="1" type="ordered locus">Shal_0011</name>
</gene>
<dbReference type="RefSeq" id="WP_012275145.1">
    <property type="nucleotide sequence ID" value="NC_010334.1"/>
</dbReference>
<keyword evidence="2" id="KW-1185">Reference proteome</keyword>
<evidence type="ECO:0000313" key="1">
    <source>
        <dbReference type="EMBL" id="ABZ74587.1"/>
    </source>
</evidence>
<reference evidence="1" key="1">
    <citation type="submission" date="2008-01" db="EMBL/GenBank/DDBJ databases">
        <title>Complete sequence of Shewanella halifaxensis HAW-EB4.</title>
        <authorList>
            <consortium name="US DOE Joint Genome Institute"/>
            <person name="Copeland A."/>
            <person name="Lucas S."/>
            <person name="Lapidus A."/>
            <person name="Glavina del Rio T."/>
            <person name="Dalin E."/>
            <person name="Tice H."/>
            <person name="Bruce D."/>
            <person name="Goodwin L."/>
            <person name="Pitluck S."/>
            <person name="Sims D."/>
            <person name="Brettin T."/>
            <person name="Detter J.C."/>
            <person name="Han C."/>
            <person name="Kuske C.R."/>
            <person name="Schmutz J."/>
            <person name="Larimer F."/>
            <person name="Land M."/>
            <person name="Hauser L."/>
            <person name="Kyrpides N."/>
            <person name="Kim E."/>
            <person name="Zhao J.-S."/>
            <person name="Richardson P."/>
        </authorList>
    </citation>
    <scope>NUCLEOTIDE SEQUENCE [LARGE SCALE GENOMIC DNA]</scope>
    <source>
        <strain evidence="1">HAW-EB4</strain>
    </source>
</reference>
<dbReference type="HOGENOM" id="CLU_2939257_0_0_6"/>
<dbReference type="EMBL" id="CP000931">
    <property type="protein sequence ID" value="ABZ74587.1"/>
    <property type="molecule type" value="Genomic_DNA"/>
</dbReference>
<dbReference type="KEGG" id="shl:Shal_0011"/>
<dbReference type="Proteomes" id="UP000001317">
    <property type="component" value="Chromosome"/>
</dbReference>
<protein>
    <submittedName>
        <fullName evidence="1">Uncharacterized protein</fullName>
    </submittedName>
</protein>
<dbReference type="AlphaFoldDB" id="B0TLB4"/>
<organism evidence="1 2">
    <name type="scientific">Shewanella halifaxensis (strain HAW-EB4)</name>
    <dbReference type="NCBI Taxonomy" id="458817"/>
    <lineage>
        <taxon>Bacteria</taxon>
        <taxon>Pseudomonadati</taxon>
        <taxon>Pseudomonadota</taxon>
        <taxon>Gammaproteobacteria</taxon>
        <taxon>Alteromonadales</taxon>
        <taxon>Shewanellaceae</taxon>
        <taxon>Shewanella</taxon>
    </lineage>
</organism>
<evidence type="ECO:0000313" key="2">
    <source>
        <dbReference type="Proteomes" id="UP000001317"/>
    </source>
</evidence>
<dbReference type="STRING" id="458817.Shal_0011"/>
<sequence>MAKLIGIAFKAEKRAAMISVAQAEVTQARGVEEDIFGRPSNRHINQSAHIQLNDYVSLTG</sequence>
<accession>B0TLB4</accession>
<proteinExistence type="predicted"/>